<dbReference type="InterPro" id="IPR023796">
    <property type="entry name" value="Serpin_dom"/>
</dbReference>
<dbReference type="PANTHER" id="PTHR11461">
    <property type="entry name" value="SERINE PROTEASE INHIBITOR, SERPIN"/>
    <property type="match status" value="1"/>
</dbReference>
<evidence type="ECO:0000259" key="3">
    <source>
        <dbReference type="SMART" id="SM00093"/>
    </source>
</evidence>
<evidence type="ECO:0000256" key="1">
    <source>
        <dbReference type="RuleBase" id="RU000411"/>
    </source>
</evidence>
<feature type="domain" description="Serpin" evidence="3">
    <location>
        <begin position="50"/>
        <end position="366"/>
    </location>
</feature>
<dbReference type="SMART" id="SM00093">
    <property type="entry name" value="SERPIN"/>
    <property type="match status" value="1"/>
</dbReference>
<keyword evidence="4" id="KW-1185">Reference proteome</keyword>
<evidence type="ECO:0000313" key="5">
    <source>
        <dbReference type="RefSeq" id="XP_044773979.1"/>
    </source>
</evidence>
<dbReference type="AlphaFoldDB" id="A0A8M1MTH2"/>
<accession>A0A8M1MTH2</accession>
<dbReference type="Pfam" id="PF00079">
    <property type="entry name" value="Serpin"/>
    <property type="match status" value="1"/>
</dbReference>
<dbReference type="Proteomes" id="UP000248481">
    <property type="component" value="Chromosome 9"/>
</dbReference>
<keyword evidence="2" id="KW-0732">Signal</keyword>
<name>A0A8M1MTH2_NEOSC</name>
<dbReference type="RefSeq" id="XP_044773979.1">
    <property type="nucleotide sequence ID" value="XM_044918044.1"/>
</dbReference>
<proteinExistence type="inferred from homology"/>
<protein>
    <submittedName>
        <fullName evidence="5">Alpha-1-antitrypsin-like protein CM55-ST</fullName>
    </submittedName>
</protein>
<sequence>MVHPTLFFWLLVARLAPHACGQGAPDQENHPSAVDLSASSTFLNNSHFAFSLYRWMVAASPGKNIIFSPLSFSIPLTLLALQARPELRTPVLEGLGFPLTQVPDDGVHAHCSQQLLASLRPLAACRPDVGSTLFVDQKRHLAQRFVDIAQNLQNTEVFLIPFGNNHIAREQMHHFTSKTTHFKIRKLAQELNPDTVLILVNYIFFKVSEGVKILVPMMQRPGWVQLQRFYHLHSYVLQLLATATPLLSSSYRQGQGHREALMKEKSDTGSQPFPLSQLEQLLPSMGMPDIFSYHAGITGISLQTIPMKISKISTPRSRTGARSQAKLTAPTLIFLGGSANSDHSHDLLAASHPRLVLDFLLCLQSVHALAAWTLADLCSFGELAQ</sequence>
<feature type="signal peptide" evidence="2">
    <location>
        <begin position="1"/>
        <end position="21"/>
    </location>
</feature>
<reference evidence="5" key="1">
    <citation type="submission" date="2025-08" db="UniProtKB">
        <authorList>
            <consortium name="RefSeq"/>
        </authorList>
    </citation>
    <scope>IDENTIFICATION</scope>
    <source>
        <tissue evidence="5">Blood</tissue>
    </source>
</reference>
<dbReference type="GO" id="GO:0005615">
    <property type="term" value="C:extracellular space"/>
    <property type="evidence" value="ECO:0007669"/>
    <property type="project" value="InterPro"/>
</dbReference>
<comment type="similarity">
    <text evidence="1">Belongs to the serpin family.</text>
</comment>
<dbReference type="GO" id="GO:0004867">
    <property type="term" value="F:serine-type endopeptidase inhibitor activity"/>
    <property type="evidence" value="ECO:0007669"/>
    <property type="project" value="InterPro"/>
</dbReference>
<dbReference type="InterPro" id="IPR036186">
    <property type="entry name" value="Serpin_sf"/>
</dbReference>
<dbReference type="SUPFAM" id="SSF56574">
    <property type="entry name" value="Serpins"/>
    <property type="match status" value="1"/>
</dbReference>
<dbReference type="PANTHER" id="PTHR11461:SF160">
    <property type="entry name" value="SERINE (OR CYSTEINE) PEPTIDASE INHIBITOR, CLADE A (ALPHA-1 ANTIPROTEINASE, ANTITRYPSIN), MEMBER 16"/>
    <property type="match status" value="1"/>
</dbReference>
<evidence type="ECO:0000256" key="2">
    <source>
        <dbReference type="SAM" id="SignalP"/>
    </source>
</evidence>
<dbReference type="KEGG" id="nsu:123325700"/>
<dbReference type="InterPro" id="IPR042178">
    <property type="entry name" value="Serpin_sf_1"/>
</dbReference>
<dbReference type="Gene3D" id="3.30.497.10">
    <property type="entry name" value="Antithrombin, subunit I, domain 2"/>
    <property type="match status" value="1"/>
</dbReference>
<feature type="chain" id="PRO_5035462240" evidence="2">
    <location>
        <begin position="22"/>
        <end position="385"/>
    </location>
</feature>
<dbReference type="InterPro" id="IPR000215">
    <property type="entry name" value="Serpin_fam"/>
</dbReference>
<organism evidence="4 5">
    <name type="scientific">Neomonachus schauinslandi</name>
    <name type="common">Hawaiian monk seal</name>
    <name type="synonym">Monachus schauinslandi</name>
    <dbReference type="NCBI Taxonomy" id="29088"/>
    <lineage>
        <taxon>Eukaryota</taxon>
        <taxon>Metazoa</taxon>
        <taxon>Chordata</taxon>
        <taxon>Craniata</taxon>
        <taxon>Vertebrata</taxon>
        <taxon>Euteleostomi</taxon>
        <taxon>Mammalia</taxon>
        <taxon>Eutheria</taxon>
        <taxon>Laurasiatheria</taxon>
        <taxon>Carnivora</taxon>
        <taxon>Caniformia</taxon>
        <taxon>Pinnipedia</taxon>
        <taxon>Phocidae</taxon>
        <taxon>Monachinae</taxon>
        <taxon>Monachini</taxon>
        <taxon>Neomonachus</taxon>
    </lineage>
</organism>
<dbReference type="GeneID" id="123325700"/>
<gene>
    <name evidence="5" type="primary">LOC123325700</name>
</gene>
<evidence type="ECO:0000313" key="4">
    <source>
        <dbReference type="Proteomes" id="UP000248481"/>
    </source>
</evidence>